<comment type="caution">
    <text evidence="1">The sequence shown here is derived from an EMBL/GenBank/DDBJ whole genome shotgun (WGS) entry which is preliminary data.</text>
</comment>
<dbReference type="Pfam" id="PF05553">
    <property type="entry name" value="DUF761"/>
    <property type="match status" value="1"/>
</dbReference>
<dbReference type="InterPro" id="IPR008480">
    <property type="entry name" value="DUF761_pln"/>
</dbReference>
<protein>
    <submittedName>
        <fullName evidence="1">Uncharacterized protein</fullName>
    </submittedName>
</protein>
<dbReference type="EMBL" id="JAYWIO010000002">
    <property type="protein sequence ID" value="KAK7282967.1"/>
    <property type="molecule type" value="Genomic_DNA"/>
</dbReference>
<evidence type="ECO:0000313" key="2">
    <source>
        <dbReference type="Proteomes" id="UP001372338"/>
    </source>
</evidence>
<accession>A0AAN9IMU8</accession>
<proteinExistence type="predicted"/>
<dbReference type="AlphaFoldDB" id="A0AAN9IMU8"/>
<gene>
    <name evidence="1" type="ORF">RIF29_12121</name>
</gene>
<sequence length="208" mass="23625">MKPHKENKHFLLPNVADIACMDQTQPPMVAEKVCKTVRLLGFLIQNGVSKSKVINDMQDVMKRGKNIGKALNNVVARQHEALTCRSRDAHMSFVSPLEYQFSCSGSPPRPSRAQRLSPANAAVHTRRLLNGRDSPRAHRVVGICGGNSNDTLVEHYRPVGRRVNITGSAASLLRETEKEFHVDEEAEKFIEKFHRELRLQKWLDHYYC</sequence>
<keyword evidence="2" id="KW-1185">Reference proteome</keyword>
<name>A0AAN9IMU8_CROPI</name>
<organism evidence="1 2">
    <name type="scientific">Crotalaria pallida</name>
    <name type="common">Smooth rattlebox</name>
    <name type="synonym">Crotalaria striata</name>
    <dbReference type="NCBI Taxonomy" id="3830"/>
    <lineage>
        <taxon>Eukaryota</taxon>
        <taxon>Viridiplantae</taxon>
        <taxon>Streptophyta</taxon>
        <taxon>Embryophyta</taxon>
        <taxon>Tracheophyta</taxon>
        <taxon>Spermatophyta</taxon>
        <taxon>Magnoliopsida</taxon>
        <taxon>eudicotyledons</taxon>
        <taxon>Gunneridae</taxon>
        <taxon>Pentapetalae</taxon>
        <taxon>rosids</taxon>
        <taxon>fabids</taxon>
        <taxon>Fabales</taxon>
        <taxon>Fabaceae</taxon>
        <taxon>Papilionoideae</taxon>
        <taxon>50 kb inversion clade</taxon>
        <taxon>genistoids sensu lato</taxon>
        <taxon>core genistoids</taxon>
        <taxon>Crotalarieae</taxon>
        <taxon>Crotalaria</taxon>
    </lineage>
</organism>
<evidence type="ECO:0000313" key="1">
    <source>
        <dbReference type="EMBL" id="KAK7282967.1"/>
    </source>
</evidence>
<dbReference type="PANTHER" id="PTHR33265">
    <property type="entry name" value="AVR9/CF-9 RAPIDLY ELICITED PROTEIN-RELATED"/>
    <property type="match status" value="1"/>
</dbReference>
<dbReference type="PANTHER" id="PTHR33265:SF52">
    <property type="entry name" value="DUF761 DOMAIN PROTEIN"/>
    <property type="match status" value="1"/>
</dbReference>
<reference evidence="1 2" key="1">
    <citation type="submission" date="2024-01" db="EMBL/GenBank/DDBJ databases">
        <title>The genomes of 5 underutilized Papilionoideae crops provide insights into root nodulation and disease resistanc.</title>
        <authorList>
            <person name="Yuan L."/>
        </authorList>
    </citation>
    <scope>NUCLEOTIDE SEQUENCE [LARGE SCALE GENOMIC DNA]</scope>
    <source>
        <strain evidence="1">ZHUSHIDOU_FW_LH</strain>
        <tissue evidence="1">Leaf</tissue>
    </source>
</reference>
<dbReference type="Proteomes" id="UP001372338">
    <property type="component" value="Unassembled WGS sequence"/>
</dbReference>